<dbReference type="AlphaFoldDB" id="A0A6J3MC20"/>
<dbReference type="GeneID" id="54362018"/>
<dbReference type="OrthoDB" id="3686962at2759"/>
<feature type="signal peptide" evidence="2">
    <location>
        <begin position="1"/>
        <end position="20"/>
    </location>
</feature>
<dbReference type="Pfam" id="PF23584">
    <property type="entry name" value="DUF7136"/>
    <property type="match status" value="1"/>
</dbReference>
<evidence type="ECO:0000256" key="1">
    <source>
        <dbReference type="SAM" id="Phobius"/>
    </source>
</evidence>
<reference evidence="5" key="1">
    <citation type="submission" date="2020-01" db="EMBL/GenBank/DDBJ databases">
        <authorList>
            <consortium name="DOE Joint Genome Institute"/>
            <person name="Haridas S."/>
            <person name="Albert R."/>
            <person name="Binder M."/>
            <person name="Bloem J."/>
            <person name="Labutti K."/>
            <person name="Salamov A."/>
            <person name="Andreopoulos B."/>
            <person name="Baker S.E."/>
            <person name="Barry K."/>
            <person name="Bills G."/>
            <person name="Bluhm B.H."/>
            <person name="Cannon C."/>
            <person name="Castanera R."/>
            <person name="Culley D.E."/>
            <person name="Daum C."/>
            <person name="Ezra D."/>
            <person name="Gonzalez J.B."/>
            <person name="Henrissat B."/>
            <person name="Kuo A."/>
            <person name="Liang C."/>
            <person name="Lipzen A."/>
            <person name="Lutzoni F."/>
            <person name="Magnuson J."/>
            <person name="Mondo S."/>
            <person name="Nolan M."/>
            <person name="Ohm R."/>
            <person name="Pangilinan J."/>
            <person name="Park H.-J."/>
            <person name="Ramirez L."/>
            <person name="Alfaro M."/>
            <person name="Sun H."/>
            <person name="Tritt A."/>
            <person name="Yoshinaga Y."/>
            <person name="Zwiers L.-H."/>
            <person name="Turgeon B.G."/>
            <person name="Goodwin S.B."/>
            <person name="Spatafora J.W."/>
            <person name="Crous P.W."/>
            <person name="Grigoriev I.V."/>
        </authorList>
    </citation>
    <scope>NUCLEOTIDE SEQUENCE</scope>
    <source>
        <strain evidence="5">CBS 342.82</strain>
    </source>
</reference>
<organism evidence="5">
    <name type="scientific">Dissoconium aciculare CBS 342.82</name>
    <dbReference type="NCBI Taxonomy" id="1314786"/>
    <lineage>
        <taxon>Eukaryota</taxon>
        <taxon>Fungi</taxon>
        <taxon>Dikarya</taxon>
        <taxon>Ascomycota</taxon>
        <taxon>Pezizomycotina</taxon>
        <taxon>Dothideomycetes</taxon>
        <taxon>Dothideomycetidae</taxon>
        <taxon>Mycosphaerellales</taxon>
        <taxon>Dissoconiaceae</taxon>
        <taxon>Dissoconium</taxon>
    </lineage>
</organism>
<accession>A0A6J3MC20</accession>
<keyword evidence="1" id="KW-0472">Membrane</keyword>
<dbReference type="Proteomes" id="UP000504637">
    <property type="component" value="Unplaced"/>
</dbReference>
<reference evidence="5" key="2">
    <citation type="submission" date="2020-04" db="EMBL/GenBank/DDBJ databases">
        <authorList>
            <consortium name="NCBI Genome Project"/>
        </authorList>
    </citation>
    <scope>NUCLEOTIDE SEQUENCE</scope>
    <source>
        <strain evidence="5">CBS 342.82</strain>
    </source>
</reference>
<gene>
    <name evidence="5" type="ORF">K489DRAFT_377702</name>
</gene>
<dbReference type="InterPro" id="IPR055560">
    <property type="entry name" value="DUF7136"/>
</dbReference>
<evidence type="ECO:0000313" key="4">
    <source>
        <dbReference type="Proteomes" id="UP000504637"/>
    </source>
</evidence>
<keyword evidence="1" id="KW-1133">Transmembrane helix</keyword>
<feature type="transmembrane region" description="Helical" evidence="1">
    <location>
        <begin position="256"/>
        <end position="274"/>
    </location>
</feature>
<evidence type="ECO:0000259" key="3">
    <source>
        <dbReference type="Pfam" id="PF23584"/>
    </source>
</evidence>
<reference evidence="5" key="3">
    <citation type="submission" date="2025-08" db="UniProtKB">
        <authorList>
            <consortium name="RefSeq"/>
        </authorList>
    </citation>
    <scope>IDENTIFICATION</scope>
    <source>
        <strain evidence="5">CBS 342.82</strain>
    </source>
</reference>
<keyword evidence="4" id="KW-1185">Reference proteome</keyword>
<name>A0A6J3MC20_9PEZI</name>
<proteinExistence type="predicted"/>
<dbReference type="RefSeq" id="XP_033462190.1">
    <property type="nucleotide sequence ID" value="XM_033604218.1"/>
</dbReference>
<evidence type="ECO:0000313" key="5">
    <source>
        <dbReference type="RefSeq" id="XP_033462190.1"/>
    </source>
</evidence>
<protein>
    <recommendedName>
        <fullName evidence="3">DUF7136 domain-containing protein</fullName>
    </recommendedName>
</protein>
<evidence type="ECO:0000256" key="2">
    <source>
        <dbReference type="SAM" id="SignalP"/>
    </source>
</evidence>
<feature type="chain" id="PRO_5026965561" description="DUF7136 domain-containing protein" evidence="2">
    <location>
        <begin position="21"/>
        <end position="275"/>
    </location>
</feature>
<keyword evidence="2" id="KW-0732">Signal</keyword>
<keyword evidence="1" id="KW-0812">Transmembrane</keyword>
<sequence length="275" mass="29284">MASILMRALVCVFLIPTLIAASSSGTFEIDLIFPRNGTWAPADAMPIVFAIQRPDLAPSLAVDIISWTLQQRGTQNRQTGDVVLLGFEGSSNKTYFVQRAVSNTSNIEGTWYFSWEFLAGNCTSSTNPRYSSYADPSSFVYTSHGSISEFSTSRSAPSANWTSLTSAQSCGGSDGIAFAVNDVLQVSKYSGWRGFNASCAVYGPTKTTPNPCAVTIDAAAASSVSAGLKYQACLNEVDVTEIGKCPRPTMPSSGNHVLVSWPLVAIIVVISFAIL</sequence>
<feature type="domain" description="DUF7136" evidence="3">
    <location>
        <begin position="23"/>
        <end position="236"/>
    </location>
</feature>